<feature type="region of interest" description="Disordered" evidence="1">
    <location>
        <begin position="265"/>
        <end position="293"/>
    </location>
</feature>
<comment type="caution">
    <text evidence="3">The sequence shown here is derived from an EMBL/GenBank/DDBJ whole genome shotgun (WGS) entry which is preliminary data.</text>
</comment>
<organism evidence="3 4">
    <name type="scientific">Candidatus Vogelbacteria bacterium CG10_big_fil_rev_8_21_14_0_10_45_14</name>
    <dbReference type="NCBI Taxonomy" id="1975042"/>
    <lineage>
        <taxon>Bacteria</taxon>
        <taxon>Candidatus Vogeliibacteriota</taxon>
    </lineage>
</organism>
<reference evidence="3 4" key="1">
    <citation type="submission" date="2017-09" db="EMBL/GenBank/DDBJ databases">
        <title>Depth-based differentiation of microbial function through sediment-hosted aquifers and enrichment of novel symbionts in the deep terrestrial subsurface.</title>
        <authorList>
            <person name="Probst A.J."/>
            <person name="Ladd B."/>
            <person name="Jarett J.K."/>
            <person name="Geller-Mcgrath D.E."/>
            <person name="Sieber C.M."/>
            <person name="Emerson J.B."/>
            <person name="Anantharaman K."/>
            <person name="Thomas B.C."/>
            <person name="Malmstrom R."/>
            <person name="Stieglmeier M."/>
            <person name="Klingl A."/>
            <person name="Woyke T."/>
            <person name="Ryan C.M."/>
            <person name="Banfield J.F."/>
        </authorList>
    </citation>
    <scope>NUCLEOTIDE SEQUENCE [LARGE SCALE GENOMIC DNA]</scope>
    <source>
        <strain evidence="3">CG10_big_fil_rev_8_21_14_0_10_45_14</strain>
    </source>
</reference>
<dbReference type="Proteomes" id="UP000230833">
    <property type="component" value="Unassembled WGS sequence"/>
</dbReference>
<evidence type="ECO:0000256" key="1">
    <source>
        <dbReference type="SAM" id="MobiDB-lite"/>
    </source>
</evidence>
<name>A0A2H0RKA1_9BACT</name>
<feature type="compositionally biased region" description="Basic and acidic residues" evidence="1">
    <location>
        <begin position="283"/>
        <end position="293"/>
    </location>
</feature>
<sequence>MKNGREHIILAKGGKVDKGRKDVVHDDTDDVVEKKTEPNEAYEFADRNRDIFEQMARGRIHIEPAPPGVDTFAFDLNTNTIYIHPRFYRELDLSEVKTTFATLHEIQHFLEKLAVLAEDDGALKFEQYLKRIKSSRAYSLMDNCVADVRENKAVVRDTNEDIGEVEVLCYKEDLFPELDLTSEPKHVQFCDALLREARVPDEKCALDPEVRIKLEALRELKDDDGTPLLSIFTDPDVPMSLRHLFQNEQVWPVVKELLDKDIEEKNKEDKKTGKGKGKGKSGKSGEPKSADPDKMFADAYARSDKRHPHAISTDDTDKAFKEWQKEHSESPLDKALREHAEKIGVSKEALLRYRELAQSLENIIDPDTGESIKDDLRELLSRIISSRLKKVHEPRYPVEEGEELIDHAGAVAQTKAGHPEPRVFERIEIVERKGEKAGEVEITLVFDRTVSMKEGTKSTEQRRAGVLAMEVLKDFGEDCEERKSDMEYPLLTSTEIYSFQNSVDDDKKPRKEMSPELSEKARVEVSELLRTTPGRHTTDYTTLKAIREGLDEDTLEKIKEGLLKKIVIIFTDGESGNEPKLLEEIKLLREAGVVVAGIGITEDGKSAVRVYAPHGTLAKKAENLSPALASVLKEHLRDL</sequence>
<feature type="domain" description="VWFA" evidence="2">
    <location>
        <begin position="441"/>
        <end position="639"/>
    </location>
</feature>
<dbReference type="InterPro" id="IPR036465">
    <property type="entry name" value="vWFA_dom_sf"/>
</dbReference>
<evidence type="ECO:0000313" key="4">
    <source>
        <dbReference type="Proteomes" id="UP000230833"/>
    </source>
</evidence>
<gene>
    <name evidence="3" type="ORF">COV07_01445</name>
</gene>
<dbReference type="SUPFAM" id="SSF53300">
    <property type="entry name" value="vWA-like"/>
    <property type="match status" value="1"/>
</dbReference>
<dbReference type="AlphaFoldDB" id="A0A2H0RKA1"/>
<dbReference type="Gene3D" id="3.40.50.410">
    <property type="entry name" value="von Willebrand factor, type A domain"/>
    <property type="match status" value="1"/>
</dbReference>
<dbReference type="Pfam" id="PF00092">
    <property type="entry name" value="VWA"/>
    <property type="match status" value="1"/>
</dbReference>
<dbReference type="PROSITE" id="PS50234">
    <property type="entry name" value="VWFA"/>
    <property type="match status" value="1"/>
</dbReference>
<dbReference type="EMBL" id="PCYL01000016">
    <property type="protein sequence ID" value="PIR46982.1"/>
    <property type="molecule type" value="Genomic_DNA"/>
</dbReference>
<proteinExistence type="predicted"/>
<feature type="compositionally biased region" description="Basic and acidic residues" evidence="1">
    <location>
        <begin position="504"/>
        <end position="521"/>
    </location>
</feature>
<protein>
    <recommendedName>
        <fullName evidence="2">VWFA domain-containing protein</fullName>
    </recommendedName>
</protein>
<feature type="region of interest" description="Disordered" evidence="1">
    <location>
        <begin position="502"/>
        <end position="521"/>
    </location>
</feature>
<evidence type="ECO:0000313" key="3">
    <source>
        <dbReference type="EMBL" id="PIR46982.1"/>
    </source>
</evidence>
<evidence type="ECO:0000259" key="2">
    <source>
        <dbReference type="PROSITE" id="PS50234"/>
    </source>
</evidence>
<dbReference type="CDD" id="cd00198">
    <property type="entry name" value="vWFA"/>
    <property type="match status" value="1"/>
</dbReference>
<dbReference type="SMART" id="SM00327">
    <property type="entry name" value="VWA"/>
    <property type="match status" value="1"/>
</dbReference>
<accession>A0A2H0RKA1</accession>
<dbReference type="InterPro" id="IPR002035">
    <property type="entry name" value="VWF_A"/>
</dbReference>